<gene>
    <name evidence="1" type="ORF">SBAD_LOCUS7165</name>
</gene>
<organism evidence="3">
    <name type="scientific">Soboliphyme baturini</name>
    <dbReference type="NCBI Taxonomy" id="241478"/>
    <lineage>
        <taxon>Eukaryota</taxon>
        <taxon>Metazoa</taxon>
        <taxon>Ecdysozoa</taxon>
        <taxon>Nematoda</taxon>
        <taxon>Enoplea</taxon>
        <taxon>Dorylaimia</taxon>
        <taxon>Dioctophymatida</taxon>
        <taxon>Dioctophymatoidea</taxon>
        <taxon>Soboliphymatidae</taxon>
        <taxon>Soboliphyme</taxon>
    </lineage>
</organism>
<accession>A0A183IU68</accession>
<dbReference type="OrthoDB" id="40953at2759"/>
<keyword evidence="2" id="KW-1185">Reference proteome</keyword>
<protein>
    <submittedName>
        <fullName evidence="3">SPRY domain-containing protein 7</fullName>
    </submittedName>
</protein>
<dbReference type="InterPro" id="IPR035766">
    <property type="entry name" value="SPRYD7"/>
</dbReference>
<dbReference type="InterPro" id="IPR013320">
    <property type="entry name" value="ConA-like_dom_sf"/>
</dbReference>
<dbReference type="EMBL" id="UZAM01010379">
    <property type="protein sequence ID" value="VDP12137.1"/>
    <property type="molecule type" value="Genomic_DNA"/>
</dbReference>
<name>A0A183IU68_9BILA</name>
<dbReference type="Gene3D" id="2.60.120.920">
    <property type="match status" value="1"/>
</dbReference>
<sequence>MASCFKVCLDCVQGPSVFNSHVRLRENVGVSLDSDHCGKRFGCRGNVILLKDGRRICGSGAAIGNAPLVQNKSYFEVKVQQTGQWGVGVALRDIDPDLLPLGRDSKSCVLRNTGDVFFDDRLVDSFEHEVEEGSVVVSIRFDNFIFKTCQWSSWSCLED</sequence>
<dbReference type="PANTHER" id="PTHR20951">
    <property type="entry name" value="C13ORF1 PROTEIN-RELATED"/>
    <property type="match status" value="1"/>
</dbReference>
<proteinExistence type="predicted"/>
<dbReference type="SUPFAM" id="SSF49899">
    <property type="entry name" value="Concanavalin A-like lectins/glucanases"/>
    <property type="match status" value="1"/>
</dbReference>
<reference evidence="3" key="1">
    <citation type="submission" date="2016-06" db="UniProtKB">
        <authorList>
            <consortium name="WormBaseParasite"/>
        </authorList>
    </citation>
    <scope>IDENTIFICATION</scope>
</reference>
<dbReference type="InterPro" id="IPR043136">
    <property type="entry name" value="B30.2/SPRY_sf"/>
</dbReference>
<evidence type="ECO:0000313" key="1">
    <source>
        <dbReference type="EMBL" id="VDP12137.1"/>
    </source>
</evidence>
<dbReference type="WBParaSite" id="SBAD_0000743201-mRNA-1">
    <property type="protein sequence ID" value="SBAD_0000743201-mRNA-1"/>
    <property type="gene ID" value="SBAD_0000743201"/>
</dbReference>
<dbReference type="Proteomes" id="UP000270296">
    <property type="component" value="Unassembled WGS sequence"/>
</dbReference>
<dbReference type="PANTHER" id="PTHR20951:SF2">
    <property type="entry name" value="SPRY DOMAIN-CONTAINING PROTEIN 7"/>
    <property type="match status" value="1"/>
</dbReference>
<evidence type="ECO:0000313" key="3">
    <source>
        <dbReference type="WBParaSite" id="SBAD_0000743201-mRNA-1"/>
    </source>
</evidence>
<dbReference type="AlphaFoldDB" id="A0A183IU68"/>
<reference evidence="1 2" key="2">
    <citation type="submission" date="2018-11" db="EMBL/GenBank/DDBJ databases">
        <authorList>
            <consortium name="Pathogen Informatics"/>
        </authorList>
    </citation>
    <scope>NUCLEOTIDE SEQUENCE [LARGE SCALE GENOMIC DNA]</scope>
</reference>
<evidence type="ECO:0000313" key="2">
    <source>
        <dbReference type="Proteomes" id="UP000270296"/>
    </source>
</evidence>